<feature type="domain" description="DUF2520" evidence="2">
    <location>
        <begin position="137"/>
        <end position="263"/>
    </location>
</feature>
<protein>
    <submittedName>
        <fullName evidence="3">Rossmann-like and DUF2520 domain-containing protein</fullName>
    </submittedName>
</protein>
<evidence type="ECO:0000259" key="2">
    <source>
        <dbReference type="Pfam" id="PF10728"/>
    </source>
</evidence>
<dbReference type="InterPro" id="IPR008927">
    <property type="entry name" value="6-PGluconate_DH-like_C_sf"/>
</dbReference>
<dbReference type="Pfam" id="PF10728">
    <property type="entry name" value="DUF2520"/>
    <property type="match status" value="1"/>
</dbReference>
<dbReference type="EMBL" id="JBHSEK010000002">
    <property type="protein sequence ID" value="MFC4488717.1"/>
    <property type="molecule type" value="Genomic_DNA"/>
</dbReference>
<dbReference type="Gene3D" id="1.10.1040.20">
    <property type="entry name" value="ProC-like, C-terminal domain"/>
    <property type="match status" value="1"/>
</dbReference>
<evidence type="ECO:0000313" key="3">
    <source>
        <dbReference type="EMBL" id="MFC4488717.1"/>
    </source>
</evidence>
<dbReference type="PANTHER" id="PTHR40459">
    <property type="entry name" value="CONSERVED HYPOTHETICAL ALANINE AND LEUCINE RICH PROTEIN"/>
    <property type="match status" value="1"/>
</dbReference>
<dbReference type="Pfam" id="PF10727">
    <property type="entry name" value="Rossmann-like"/>
    <property type="match status" value="1"/>
</dbReference>
<dbReference type="InterPro" id="IPR037108">
    <property type="entry name" value="TM1727-like_C_sf"/>
</dbReference>
<dbReference type="RefSeq" id="WP_231461967.1">
    <property type="nucleotide sequence ID" value="NZ_JAJOHW010000053.1"/>
</dbReference>
<dbReference type="InterPro" id="IPR019665">
    <property type="entry name" value="OxRdtase/DH_put_Rossmann_dom"/>
</dbReference>
<gene>
    <name evidence="3" type="ORF">ACFO0R_03715</name>
</gene>
<dbReference type="InterPro" id="IPR036291">
    <property type="entry name" value="NAD(P)-bd_dom_sf"/>
</dbReference>
<sequence>MNSISIIGAGRLGKTLARLAQGSGRYRVLDVMTRRLESARAACEFIGAGRPVCDWAQLAPADLYLLAVPDAAIADCAQALAAAGVVPPGAVVFHASGVSESGMLQPLAARGAHLGSLHPAFSFADPERAAEYFVDVLCALEGDAPACAALRTLAQAVGGRPFQLATGGKPAYHAALSVASNYLVTLTAMAQELARQGGVPVELLTPLLSGLMRQTLENALALGPQAALTGPIVRGDASTVALHLQAMDDAGLRAAYQALGRQTAALAGERLSEPARRQVLNALEPAEDSGR</sequence>
<dbReference type="PANTHER" id="PTHR40459:SF1">
    <property type="entry name" value="CONSERVED HYPOTHETICAL ALANINE AND LEUCINE RICH PROTEIN"/>
    <property type="match status" value="1"/>
</dbReference>
<dbReference type="SUPFAM" id="SSF51735">
    <property type="entry name" value="NAD(P)-binding Rossmann-fold domains"/>
    <property type="match status" value="1"/>
</dbReference>
<evidence type="ECO:0000313" key="4">
    <source>
        <dbReference type="Proteomes" id="UP001595999"/>
    </source>
</evidence>
<accession>A0ABV8ZNJ7</accession>
<proteinExistence type="predicted"/>
<reference evidence="4" key="1">
    <citation type="journal article" date="2019" name="Int. J. Syst. Evol. Microbiol.">
        <title>The Global Catalogue of Microorganisms (GCM) 10K type strain sequencing project: providing services to taxonomists for standard genome sequencing and annotation.</title>
        <authorList>
            <consortium name="The Broad Institute Genomics Platform"/>
            <consortium name="The Broad Institute Genome Sequencing Center for Infectious Disease"/>
            <person name="Wu L."/>
            <person name="Ma J."/>
        </authorList>
    </citation>
    <scope>NUCLEOTIDE SEQUENCE [LARGE SCALE GENOMIC DNA]</scope>
    <source>
        <strain evidence="4">CGMCC 4.7608</strain>
    </source>
</reference>
<name>A0ABV8ZNJ7_9NEIS</name>
<dbReference type="Proteomes" id="UP001595999">
    <property type="component" value="Unassembled WGS sequence"/>
</dbReference>
<dbReference type="InterPro" id="IPR018931">
    <property type="entry name" value="DUF2520"/>
</dbReference>
<feature type="domain" description="Putative oxidoreductase/dehydrogenase Rossmann-like" evidence="1">
    <location>
        <begin position="3"/>
        <end position="119"/>
    </location>
</feature>
<dbReference type="SUPFAM" id="SSF48179">
    <property type="entry name" value="6-phosphogluconate dehydrogenase C-terminal domain-like"/>
    <property type="match status" value="1"/>
</dbReference>
<keyword evidence="4" id="KW-1185">Reference proteome</keyword>
<evidence type="ECO:0000259" key="1">
    <source>
        <dbReference type="Pfam" id="PF10727"/>
    </source>
</evidence>
<comment type="caution">
    <text evidence="3">The sequence shown here is derived from an EMBL/GenBank/DDBJ whole genome shotgun (WGS) entry which is preliminary data.</text>
</comment>
<dbReference type="Gene3D" id="3.40.50.720">
    <property type="entry name" value="NAD(P)-binding Rossmann-like Domain"/>
    <property type="match status" value="1"/>
</dbReference>
<organism evidence="3 4">
    <name type="scientific">Chromobacterium aquaticum</name>
    <dbReference type="NCBI Taxonomy" id="467180"/>
    <lineage>
        <taxon>Bacteria</taxon>
        <taxon>Pseudomonadati</taxon>
        <taxon>Pseudomonadota</taxon>
        <taxon>Betaproteobacteria</taxon>
        <taxon>Neisseriales</taxon>
        <taxon>Chromobacteriaceae</taxon>
        <taxon>Chromobacterium</taxon>
    </lineage>
</organism>